<evidence type="ECO:0000313" key="2">
    <source>
        <dbReference type="EMBL" id="KAK6181278.1"/>
    </source>
</evidence>
<accession>A0AAN8JUJ1</accession>
<dbReference type="AlphaFoldDB" id="A0AAN8JUJ1"/>
<name>A0AAN8JUJ1_PATCE</name>
<keyword evidence="3" id="KW-1185">Reference proteome</keyword>
<sequence>MKVEMILAFIVFLVTMSLSIAGNSNEDPERQTFGGGLFPGNGFLNNPFQPAQPFWPMNHFNRSPSRFGNQRLNRFGQNRWAGQNNFFNPGSWGGNQRSVNPYQIAGPSNNYMW</sequence>
<proteinExistence type="predicted"/>
<organism evidence="2 3">
    <name type="scientific">Patella caerulea</name>
    <name type="common">Rayed Mediterranean limpet</name>
    <dbReference type="NCBI Taxonomy" id="87958"/>
    <lineage>
        <taxon>Eukaryota</taxon>
        <taxon>Metazoa</taxon>
        <taxon>Spiralia</taxon>
        <taxon>Lophotrochozoa</taxon>
        <taxon>Mollusca</taxon>
        <taxon>Gastropoda</taxon>
        <taxon>Patellogastropoda</taxon>
        <taxon>Patelloidea</taxon>
        <taxon>Patellidae</taxon>
        <taxon>Patella</taxon>
    </lineage>
</organism>
<feature type="chain" id="PRO_5042893768" evidence="1">
    <location>
        <begin position="22"/>
        <end position="113"/>
    </location>
</feature>
<protein>
    <submittedName>
        <fullName evidence="2">Uncharacterized protein</fullName>
    </submittedName>
</protein>
<comment type="caution">
    <text evidence="2">The sequence shown here is derived from an EMBL/GenBank/DDBJ whole genome shotgun (WGS) entry which is preliminary data.</text>
</comment>
<evidence type="ECO:0000256" key="1">
    <source>
        <dbReference type="SAM" id="SignalP"/>
    </source>
</evidence>
<dbReference type="Proteomes" id="UP001347796">
    <property type="component" value="Unassembled WGS sequence"/>
</dbReference>
<dbReference type="EMBL" id="JAZGQO010000007">
    <property type="protein sequence ID" value="KAK6181278.1"/>
    <property type="molecule type" value="Genomic_DNA"/>
</dbReference>
<gene>
    <name evidence="2" type="ORF">SNE40_009166</name>
</gene>
<feature type="signal peptide" evidence="1">
    <location>
        <begin position="1"/>
        <end position="21"/>
    </location>
</feature>
<reference evidence="2 3" key="1">
    <citation type="submission" date="2024-01" db="EMBL/GenBank/DDBJ databases">
        <title>The genome of the rayed Mediterranean limpet Patella caerulea (Linnaeus, 1758).</title>
        <authorList>
            <person name="Anh-Thu Weber A."/>
            <person name="Halstead-Nussloch G."/>
        </authorList>
    </citation>
    <scope>NUCLEOTIDE SEQUENCE [LARGE SCALE GENOMIC DNA]</scope>
    <source>
        <strain evidence="2">AATW-2023a</strain>
        <tissue evidence="2">Whole specimen</tissue>
    </source>
</reference>
<evidence type="ECO:0000313" key="3">
    <source>
        <dbReference type="Proteomes" id="UP001347796"/>
    </source>
</evidence>
<keyword evidence="1" id="KW-0732">Signal</keyword>